<comment type="caution">
    <text evidence="3">The sequence shown here is derived from an EMBL/GenBank/DDBJ whole genome shotgun (WGS) entry which is preliminary data.</text>
</comment>
<evidence type="ECO:0000256" key="2">
    <source>
        <dbReference type="SAM" id="MobiDB-lite"/>
    </source>
</evidence>
<dbReference type="InterPro" id="IPR010849">
    <property type="entry name" value="Gonadal"/>
</dbReference>
<dbReference type="Proteomes" id="UP001497525">
    <property type="component" value="Unassembled WGS sequence"/>
</dbReference>
<gene>
    <name evidence="3" type="ORF">CDAUBV1_LOCUS2186</name>
</gene>
<reference evidence="3" key="1">
    <citation type="submission" date="2024-06" db="EMBL/GenBank/DDBJ databases">
        <authorList>
            <person name="Liu X."/>
            <person name="Lenzi L."/>
            <person name="Haldenby T S."/>
            <person name="Uol C."/>
        </authorList>
    </citation>
    <scope>NUCLEOTIDE SEQUENCE</scope>
</reference>
<accession>A0AAV2T2L1</accession>
<protein>
    <submittedName>
        <fullName evidence="3">Uncharacterized protein</fullName>
    </submittedName>
</protein>
<sequence>MPFAADCSHLSGPAQRTTASEQHATDVRSAMNDREQYQQKVYYYLTELRQLLAQAPQDIQSSISDEVLTQIAHCLADGNVFDVVADLAESQRLEEQAMHKQLIELRSEQSAERAALRKRNREARSLVASRPHHLPILEKEQEQERQHLNKRQANAFRSMTSHIVHAMDGRVIEQQTALEQAGLPMFFATTNPQLIRVQMRMLDWIMRLARRPLPAEICGSVVPIWPP</sequence>
<dbReference type="Pfam" id="PF07324">
    <property type="entry name" value="DGCR6"/>
    <property type="match status" value="1"/>
</dbReference>
<organism evidence="3 4">
    <name type="scientific">Calicophoron daubneyi</name>
    <name type="common">Rumen fluke</name>
    <name type="synonym">Paramphistomum daubneyi</name>
    <dbReference type="NCBI Taxonomy" id="300641"/>
    <lineage>
        <taxon>Eukaryota</taxon>
        <taxon>Metazoa</taxon>
        <taxon>Spiralia</taxon>
        <taxon>Lophotrochozoa</taxon>
        <taxon>Platyhelminthes</taxon>
        <taxon>Trematoda</taxon>
        <taxon>Digenea</taxon>
        <taxon>Plagiorchiida</taxon>
        <taxon>Pronocephalata</taxon>
        <taxon>Paramphistomoidea</taxon>
        <taxon>Paramphistomidae</taxon>
        <taxon>Calicophoron</taxon>
    </lineage>
</organism>
<dbReference type="AlphaFoldDB" id="A0AAV2T2L1"/>
<dbReference type="PANTHER" id="PTHR13054:SF2">
    <property type="entry name" value="PROTEIN DGCR6"/>
    <property type="match status" value="1"/>
</dbReference>
<evidence type="ECO:0000313" key="3">
    <source>
        <dbReference type="EMBL" id="CAL5130382.1"/>
    </source>
</evidence>
<dbReference type="EMBL" id="CAXLJL010000063">
    <property type="protein sequence ID" value="CAL5130382.1"/>
    <property type="molecule type" value="Genomic_DNA"/>
</dbReference>
<proteinExistence type="inferred from homology"/>
<feature type="region of interest" description="Disordered" evidence="2">
    <location>
        <begin position="122"/>
        <end position="143"/>
    </location>
</feature>
<evidence type="ECO:0000256" key="1">
    <source>
        <dbReference type="ARBA" id="ARBA00005939"/>
    </source>
</evidence>
<comment type="similarity">
    <text evidence="1">Belongs to the gonadal family.</text>
</comment>
<dbReference type="PANTHER" id="PTHR13054">
    <property type="entry name" value="DIGEORGE SYNDROME CRITICAL REGION 6 DGCR6 FAMILY MEMBER"/>
    <property type="match status" value="1"/>
</dbReference>
<feature type="region of interest" description="Disordered" evidence="2">
    <location>
        <begin position="1"/>
        <end position="31"/>
    </location>
</feature>
<evidence type="ECO:0000313" key="4">
    <source>
        <dbReference type="Proteomes" id="UP001497525"/>
    </source>
</evidence>
<name>A0AAV2T2L1_CALDB</name>